<evidence type="ECO:0000256" key="1">
    <source>
        <dbReference type="SAM" id="MobiDB-lite"/>
    </source>
</evidence>
<proteinExistence type="predicted"/>
<dbReference type="AlphaFoldDB" id="A0A6A4S1F2"/>
<comment type="caution">
    <text evidence="2">The sequence shown here is derived from an EMBL/GenBank/DDBJ whole genome shotgun (WGS) entry which is preliminary data.</text>
</comment>
<evidence type="ECO:0000313" key="2">
    <source>
        <dbReference type="EMBL" id="KAF0025978.1"/>
    </source>
</evidence>
<feature type="compositionally biased region" description="Basic and acidic residues" evidence="1">
    <location>
        <begin position="46"/>
        <end position="55"/>
    </location>
</feature>
<feature type="region of interest" description="Disordered" evidence="1">
    <location>
        <begin position="46"/>
        <end position="91"/>
    </location>
</feature>
<organism evidence="2 3">
    <name type="scientific">Scophthalmus maximus</name>
    <name type="common">Turbot</name>
    <name type="synonym">Psetta maxima</name>
    <dbReference type="NCBI Taxonomy" id="52904"/>
    <lineage>
        <taxon>Eukaryota</taxon>
        <taxon>Metazoa</taxon>
        <taxon>Chordata</taxon>
        <taxon>Craniata</taxon>
        <taxon>Vertebrata</taxon>
        <taxon>Euteleostomi</taxon>
        <taxon>Actinopterygii</taxon>
        <taxon>Neopterygii</taxon>
        <taxon>Teleostei</taxon>
        <taxon>Neoteleostei</taxon>
        <taxon>Acanthomorphata</taxon>
        <taxon>Carangaria</taxon>
        <taxon>Pleuronectiformes</taxon>
        <taxon>Pleuronectoidei</taxon>
        <taxon>Scophthalmidae</taxon>
        <taxon>Scophthalmus</taxon>
    </lineage>
</organism>
<sequence>MDSSVSVCLPTNLLFNDVFVLRTAAEGRGRSPLARPGACCRTARWETVSREHEEHEEPEEHEEHEEPEEHEEHEEHEEEETNSLFSRRHDC</sequence>
<feature type="compositionally biased region" description="Acidic residues" evidence="1">
    <location>
        <begin position="56"/>
        <end position="81"/>
    </location>
</feature>
<dbReference type="Proteomes" id="UP000438429">
    <property type="component" value="Unassembled WGS sequence"/>
</dbReference>
<gene>
    <name evidence="2" type="ORF">F2P81_022859</name>
</gene>
<name>A0A6A4S1F2_SCOMX</name>
<dbReference type="EMBL" id="VEVO01000020">
    <property type="protein sequence ID" value="KAF0025978.1"/>
    <property type="molecule type" value="Genomic_DNA"/>
</dbReference>
<accession>A0A6A4S1F2</accession>
<reference evidence="2 3" key="1">
    <citation type="submission" date="2019-06" db="EMBL/GenBank/DDBJ databases">
        <title>Draft genomes of female and male turbot (Scophthalmus maximus).</title>
        <authorList>
            <person name="Xu H."/>
            <person name="Xu X.-W."/>
            <person name="Shao C."/>
            <person name="Chen S."/>
        </authorList>
    </citation>
    <scope>NUCLEOTIDE SEQUENCE [LARGE SCALE GENOMIC DNA]</scope>
    <source>
        <strain evidence="2">Ysfricsl-2016a</strain>
        <tissue evidence="2">Blood</tissue>
    </source>
</reference>
<protein>
    <submittedName>
        <fullName evidence="2">Uncharacterized protein</fullName>
    </submittedName>
</protein>
<evidence type="ECO:0000313" key="3">
    <source>
        <dbReference type="Proteomes" id="UP000438429"/>
    </source>
</evidence>